<feature type="region of interest" description="Disordered" evidence="1">
    <location>
        <begin position="117"/>
        <end position="137"/>
    </location>
</feature>
<evidence type="ECO:0000256" key="1">
    <source>
        <dbReference type="SAM" id="MobiDB-lite"/>
    </source>
</evidence>
<protein>
    <recommendedName>
        <fullName evidence="4">BRCT domain-containing protein</fullName>
    </recommendedName>
</protein>
<dbReference type="EMBL" id="ML211238">
    <property type="protein sequence ID" value="TFK85705.1"/>
    <property type="molecule type" value="Genomic_DNA"/>
</dbReference>
<keyword evidence="3" id="KW-1185">Reference proteome</keyword>
<dbReference type="Proteomes" id="UP000308197">
    <property type="component" value="Unassembled WGS sequence"/>
</dbReference>
<evidence type="ECO:0008006" key="4">
    <source>
        <dbReference type="Google" id="ProtNLM"/>
    </source>
</evidence>
<dbReference type="InterPro" id="IPR036420">
    <property type="entry name" value="BRCT_dom_sf"/>
</dbReference>
<evidence type="ECO:0000313" key="3">
    <source>
        <dbReference type="Proteomes" id="UP000308197"/>
    </source>
</evidence>
<dbReference type="InParanoid" id="A0A5C3P7R1"/>
<organism evidence="2 3">
    <name type="scientific">Polyporus arcularius HHB13444</name>
    <dbReference type="NCBI Taxonomy" id="1314778"/>
    <lineage>
        <taxon>Eukaryota</taxon>
        <taxon>Fungi</taxon>
        <taxon>Dikarya</taxon>
        <taxon>Basidiomycota</taxon>
        <taxon>Agaricomycotina</taxon>
        <taxon>Agaricomycetes</taxon>
        <taxon>Polyporales</taxon>
        <taxon>Polyporaceae</taxon>
        <taxon>Polyporus</taxon>
    </lineage>
</organism>
<feature type="compositionally biased region" description="Basic and acidic residues" evidence="1">
    <location>
        <begin position="125"/>
        <end position="136"/>
    </location>
</feature>
<accession>A0A5C3P7R1</accession>
<dbReference type="Gene3D" id="3.40.50.10190">
    <property type="entry name" value="BRCT domain"/>
    <property type="match status" value="1"/>
</dbReference>
<evidence type="ECO:0000313" key="2">
    <source>
        <dbReference type="EMBL" id="TFK85705.1"/>
    </source>
</evidence>
<sequence length="205" mass="22583">MPLFVGSACFSPRVPSVVRREWTENGGEVAKLHREDIHATHVFCDGSDDPWFRNLYSRSIAVFHWSWVSEVVRAQFRLPISSYLIEDHPYDAVSAYMNSGWQDLLLVEDDSGTRLGSPDVASDWSGKEHDSERGETIPKAGHLLGDVSMEGDTLVLDDVFNSGAAGAIAVSDALRALDNVSVGGVVQFIPGIIHMGKEFRCSYAR</sequence>
<dbReference type="SUPFAM" id="SSF52113">
    <property type="entry name" value="BRCT domain"/>
    <property type="match status" value="1"/>
</dbReference>
<proteinExistence type="predicted"/>
<name>A0A5C3P7R1_9APHY</name>
<gene>
    <name evidence="2" type="ORF">K466DRAFT_525425</name>
</gene>
<reference evidence="2 3" key="1">
    <citation type="journal article" date="2019" name="Nat. Ecol. Evol.">
        <title>Megaphylogeny resolves global patterns of mushroom evolution.</title>
        <authorList>
            <person name="Varga T."/>
            <person name="Krizsan K."/>
            <person name="Foldi C."/>
            <person name="Dima B."/>
            <person name="Sanchez-Garcia M."/>
            <person name="Sanchez-Ramirez S."/>
            <person name="Szollosi G.J."/>
            <person name="Szarkandi J.G."/>
            <person name="Papp V."/>
            <person name="Albert L."/>
            <person name="Andreopoulos W."/>
            <person name="Angelini C."/>
            <person name="Antonin V."/>
            <person name="Barry K.W."/>
            <person name="Bougher N.L."/>
            <person name="Buchanan P."/>
            <person name="Buyck B."/>
            <person name="Bense V."/>
            <person name="Catcheside P."/>
            <person name="Chovatia M."/>
            <person name="Cooper J."/>
            <person name="Damon W."/>
            <person name="Desjardin D."/>
            <person name="Finy P."/>
            <person name="Geml J."/>
            <person name="Haridas S."/>
            <person name="Hughes K."/>
            <person name="Justo A."/>
            <person name="Karasinski D."/>
            <person name="Kautmanova I."/>
            <person name="Kiss B."/>
            <person name="Kocsube S."/>
            <person name="Kotiranta H."/>
            <person name="LaButti K.M."/>
            <person name="Lechner B.E."/>
            <person name="Liimatainen K."/>
            <person name="Lipzen A."/>
            <person name="Lukacs Z."/>
            <person name="Mihaltcheva S."/>
            <person name="Morgado L.N."/>
            <person name="Niskanen T."/>
            <person name="Noordeloos M.E."/>
            <person name="Ohm R.A."/>
            <person name="Ortiz-Santana B."/>
            <person name="Ovrebo C."/>
            <person name="Racz N."/>
            <person name="Riley R."/>
            <person name="Savchenko A."/>
            <person name="Shiryaev A."/>
            <person name="Soop K."/>
            <person name="Spirin V."/>
            <person name="Szebenyi C."/>
            <person name="Tomsovsky M."/>
            <person name="Tulloss R.E."/>
            <person name="Uehling J."/>
            <person name="Grigoriev I.V."/>
            <person name="Vagvolgyi C."/>
            <person name="Papp T."/>
            <person name="Martin F.M."/>
            <person name="Miettinen O."/>
            <person name="Hibbett D.S."/>
            <person name="Nagy L.G."/>
        </authorList>
    </citation>
    <scope>NUCLEOTIDE SEQUENCE [LARGE SCALE GENOMIC DNA]</scope>
    <source>
        <strain evidence="2 3">HHB13444</strain>
    </source>
</reference>
<dbReference type="AlphaFoldDB" id="A0A5C3P7R1"/>